<dbReference type="AlphaFoldDB" id="A0A0G4FG71"/>
<evidence type="ECO:0000313" key="2">
    <source>
        <dbReference type="EMBL" id="CEM12343.1"/>
    </source>
</evidence>
<accession>A0A0G4FG71</accession>
<name>A0A0G4FG71_9ALVE</name>
<dbReference type="EMBL" id="CDMZ01000350">
    <property type="protein sequence ID" value="CEM12343.1"/>
    <property type="molecule type" value="Genomic_DNA"/>
</dbReference>
<reference evidence="2" key="1">
    <citation type="submission" date="2014-11" db="EMBL/GenBank/DDBJ databases">
        <authorList>
            <person name="Otto D Thomas"/>
            <person name="Naeem Raeece"/>
        </authorList>
    </citation>
    <scope>NUCLEOTIDE SEQUENCE</scope>
</reference>
<feature type="compositionally biased region" description="Basic and acidic residues" evidence="1">
    <location>
        <begin position="381"/>
        <end position="398"/>
    </location>
</feature>
<protein>
    <submittedName>
        <fullName evidence="2">Uncharacterized protein</fullName>
    </submittedName>
</protein>
<organism evidence="2">
    <name type="scientific">Chromera velia CCMP2878</name>
    <dbReference type="NCBI Taxonomy" id="1169474"/>
    <lineage>
        <taxon>Eukaryota</taxon>
        <taxon>Sar</taxon>
        <taxon>Alveolata</taxon>
        <taxon>Colpodellida</taxon>
        <taxon>Chromeraceae</taxon>
        <taxon>Chromera</taxon>
    </lineage>
</organism>
<feature type="region of interest" description="Disordered" evidence="1">
    <location>
        <begin position="376"/>
        <end position="398"/>
    </location>
</feature>
<sequence length="398" mass="45554">MMRRLAVLDTLHHKLTVYQERCCALERKERTGHSFRDRDLSGWVAGDLDAGFCMHLSRQQSLMTRIEGGNETEQGREKGEGRDGEVDEVQDDQQQAERSVLKAVRTTSAMMAITLMPFERDWRQGWEHSSSFGLDGVVEPPTGVSACWRETLAFLSSLLNLFHKDQLHEIQRWAAGNVRRLGTLEDLETWLARRIATATGESVGENPGDAERFICRYFRGQRRQIPDFFRLSPESRVKVLEVDDQWEGFMGVAFRKYPVFNRFPLMWKVNHALRLRALRDALSRLRVVGLFGLTAAGKTSILRALFPDADEHQLPEPGDRTEDRTIFPHIYSHRSKPHLLVMDSCGMDPFQRSDNFRLLQGIAEIIILVLTATPVHGGSKRPSERSKDLSLREEVLDL</sequence>
<dbReference type="InterPro" id="IPR027417">
    <property type="entry name" value="P-loop_NTPase"/>
</dbReference>
<proteinExistence type="predicted"/>
<dbReference type="VEuPathDB" id="CryptoDB:Cvel_16853"/>
<dbReference type="CDD" id="cd00882">
    <property type="entry name" value="Ras_like_GTPase"/>
    <property type="match status" value="1"/>
</dbReference>
<feature type="region of interest" description="Disordered" evidence="1">
    <location>
        <begin position="65"/>
        <end position="96"/>
    </location>
</feature>
<dbReference type="SUPFAM" id="SSF52540">
    <property type="entry name" value="P-loop containing nucleoside triphosphate hydrolases"/>
    <property type="match status" value="1"/>
</dbReference>
<feature type="compositionally biased region" description="Basic and acidic residues" evidence="1">
    <location>
        <begin position="73"/>
        <end position="84"/>
    </location>
</feature>
<gene>
    <name evidence="2" type="ORF">Cvel_16853</name>
</gene>
<evidence type="ECO:0000256" key="1">
    <source>
        <dbReference type="SAM" id="MobiDB-lite"/>
    </source>
</evidence>